<evidence type="ECO:0000313" key="4">
    <source>
        <dbReference type="Proteomes" id="UP000054564"/>
    </source>
</evidence>
<dbReference type="STRING" id="1165861.A0A0L0VSA6"/>
<proteinExistence type="inferred from homology"/>
<sequence length="69" mass="7414">MIDATDGGQVYLSKDSLDVEILTAKTSALNVSLPSGDEEGVFVEKSLPEQLKTFIKDGKLVTTVFEHTG</sequence>
<dbReference type="Gene3D" id="2.160.20.70">
    <property type="match status" value="1"/>
</dbReference>
<comment type="caution">
    <text evidence="3">The sequence shown here is derived from an EMBL/GenBank/DDBJ whole genome shotgun (WGS) entry which is preliminary data.</text>
</comment>
<comment type="similarity">
    <text evidence="1">Belongs to the CAP family.</text>
</comment>
<dbReference type="GO" id="GO:0005737">
    <property type="term" value="C:cytoplasm"/>
    <property type="evidence" value="ECO:0007669"/>
    <property type="project" value="TreeGrafter"/>
</dbReference>
<dbReference type="Pfam" id="PF08603">
    <property type="entry name" value="CAP_C"/>
    <property type="match status" value="1"/>
</dbReference>
<dbReference type="GO" id="GO:0003779">
    <property type="term" value="F:actin binding"/>
    <property type="evidence" value="ECO:0007669"/>
    <property type="project" value="InterPro"/>
</dbReference>
<dbReference type="InterPro" id="IPR013912">
    <property type="entry name" value="Adenylate_cyclase-assoc_CAP_C"/>
</dbReference>
<protein>
    <recommendedName>
        <fullName evidence="2">Adenylate cyclase-associated CAP C-terminal domain-containing protein</fullName>
    </recommendedName>
</protein>
<keyword evidence="4" id="KW-1185">Reference proteome</keyword>
<dbReference type="GO" id="GO:0019933">
    <property type="term" value="P:cAMP-mediated signaling"/>
    <property type="evidence" value="ECO:0007669"/>
    <property type="project" value="TreeGrafter"/>
</dbReference>
<dbReference type="Proteomes" id="UP000054564">
    <property type="component" value="Unassembled WGS sequence"/>
</dbReference>
<feature type="domain" description="Adenylate cyclase-associated CAP C-terminal" evidence="2">
    <location>
        <begin position="1"/>
        <end position="67"/>
    </location>
</feature>
<dbReference type="InterPro" id="IPR016098">
    <property type="entry name" value="CAP/MinC_C"/>
</dbReference>
<dbReference type="EMBL" id="AJIL01000025">
    <property type="protein sequence ID" value="KNF02087.1"/>
    <property type="molecule type" value="Genomic_DNA"/>
</dbReference>
<evidence type="ECO:0000313" key="3">
    <source>
        <dbReference type="EMBL" id="KNF02087.1"/>
    </source>
</evidence>
<organism evidence="3 4">
    <name type="scientific">Puccinia striiformis f. sp. tritici PST-78</name>
    <dbReference type="NCBI Taxonomy" id="1165861"/>
    <lineage>
        <taxon>Eukaryota</taxon>
        <taxon>Fungi</taxon>
        <taxon>Dikarya</taxon>
        <taxon>Basidiomycota</taxon>
        <taxon>Pucciniomycotina</taxon>
        <taxon>Pucciniomycetes</taxon>
        <taxon>Pucciniales</taxon>
        <taxon>Pucciniaceae</taxon>
        <taxon>Puccinia</taxon>
    </lineage>
</organism>
<dbReference type="InterPro" id="IPR001837">
    <property type="entry name" value="Adenylate_cyclase-assoc_CAP"/>
</dbReference>
<gene>
    <name evidence="3" type="ORF">PSTG_04585</name>
</gene>
<accession>A0A0L0VSA6</accession>
<dbReference type="SUPFAM" id="SSF69340">
    <property type="entry name" value="C-terminal domain of adenylylcyclase associated protein"/>
    <property type="match status" value="1"/>
</dbReference>
<dbReference type="AlphaFoldDB" id="A0A0L0VSA6"/>
<dbReference type="GO" id="GO:0007015">
    <property type="term" value="P:actin filament organization"/>
    <property type="evidence" value="ECO:0007669"/>
    <property type="project" value="TreeGrafter"/>
</dbReference>
<dbReference type="GO" id="GO:0008179">
    <property type="term" value="F:adenylate cyclase binding"/>
    <property type="evidence" value="ECO:0007669"/>
    <property type="project" value="TreeGrafter"/>
</dbReference>
<dbReference type="OrthoDB" id="77251at2759"/>
<evidence type="ECO:0000256" key="1">
    <source>
        <dbReference type="ARBA" id="ARBA00007659"/>
    </source>
</evidence>
<evidence type="ECO:0000259" key="2">
    <source>
        <dbReference type="Pfam" id="PF08603"/>
    </source>
</evidence>
<dbReference type="PANTHER" id="PTHR10652:SF0">
    <property type="entry name" value="ADENYLYL CYCLASE-ASSOCIATED PROTEIN"/>
    <property type="match status" value="1"/>
</dbReference>
<name>A0A0L0VSA6_9BASI</name>
<reference evidence="4" key="1">
    <citation type="submission" date="2014-03" db="EMBL/GenBank/DDBJ databases">
        <title>The Genome Sequence of Puccinia striiformis f. sp. tritici PST-78.</title>
        <authorList>
            <consortium name="The Broad Institute Genome Sequencing Platform"/>
            <person name="Cuomo C."/>
            <person name="Hulbert S."/>
            <person name="Chen X."/>
            <person name="Walker B."/>
            <person name="Young S.K."/>
            <person name="Zeng Q."/>
            <person name="Gargeya S."/>
            <person name="Fitzgerald M."/>
            <person name="Haas B."/>
            <person name="Abouelleil A."/>
            <person name="Alvarado L."/>
            <person name="Arachchi H.M."/>
            <person name="Berlin A.M."/>
            <person name="Chapman S.B."/>
            <person name="Goldberg J."/>
            <person name="Griggs A."/>
            <person name="Gujja S."/>
            <person name="Hansen M."/>
            <person name="Howarth C."/>
            <person name="Imamovic A."/>
            <person name="Larimer J."/>
            <person name="McCowan C."/>
            <person name="Montmayeur A."/>
            <person name="Murphy C."/>
            <person name="Neiman D."/>
            <person name="Pearson M."/>
            <person name="Priest M."/>
            <person name="Roberts A."/>
            <person name="Saif S."/>
            <person name="Shea T."/>
            <person name="Sisk P."/>
            <person name="Sykes S."/>
            <person name="Wortman J."/>
            <person name="Nusbaum C."/>
            <person name="Birren B."/>
        </authorList>
    </citation>
    <scope>NUCLEOTIDE SEQUENCE [LARGE SCALE GENOMIC DNA]</scope>
    <source>
        <strain evidence="4">race PST-78</strain>
    </source>
</reference>
<dbReference type="InterPro" id="IPR036223">
    <property type="entry name" value="CAP_C_sf"/>
</dbReference>
<dbReference type="PANTHER" id="PTHR10652">
    <property type="entry name" value="ADENYLYL CYCLASE-ASSOCIATED PROTEIN"/>
    <property type="match status" value="1"/>
</dbReference>